<comment type="caution">
    <text evidence="1">The sequence shown here is derived from an EMBL/GenBank/DDBJ whole genome shotgun (WGS) entry which is preliminary data.</text>
</comment>
<name>A0ACC0JE85_CHOFU</name>
<protein>
    <submittedName>
        <fullName evidence="1">Uncharacterized protein</fullName>
    </submittedName>
</protein>
<evidence type="ECO:0000313" key="2">
    <source>
        <dbReference type="Proteomes" id="UP001064048"/>
    </source>
</evidence>
<evidence type="ECO:0000313" key="1">
    <source>
        <dbReference type="EMBL" id="KAI8422437.1"/>
    </source>
</evidence>
<sequence>MAHISSAPTEPASEPTLSRAREANWPAVLFFIHIHLLSLYGLWLLFFEVNLLTILFLIALTSFGILGVTTGAHRLWAHRTYKATTGLRIVLMLFQTMAGQGSIYDWVQCHRLHHATFETDDDPYDHRKGFLYAHVLSRLRKLSPRQEQIRDSLDMSDLNDDAVVMFQKKFYWLLYGVLFLLLPLNAPLEYWGDSVLSSLFVIGFVRYGAVLHAAWLVESGICVWGLRPGEKYPWDSNSVFVLTRTFWPHYHYLIPNDYKSGEYGTYDCGCSSAFIRVWAALGLATELHTVEQATIQKALADAATSKRPLKTCISEAADKQVLAEDHFLKRE</sequence>
<gene>
    <name evidence="1" type="ORF">MSG28_006276</name>
</gene>
<dbReference type="EMBL" id="CM046110">
    <property type="protein sequence ID" value="KAI8422437.1"/>
    <property type="molecule type" value="Genomic_DNA"/>
</dbReference>
<organism evidence="1 2">
    <name type="scientific">Choristoneura fumiferana</name>
    <name type="common">Spruce budworm moth</name>
    <name type="synonym">Archips fumiferana</name>
    <dbReference type="NCBI Taxonomy" id="7141"/>
    <lineage>
        <taxon>Eukaryota</taxon>
        <taxon>Metazoa</taxon>
        <taxon>Ecdysozoa</taxon>
        <taxon>Arthropoda</taxon>
        <taxon>Hexapoda</taxon>
        <taxon>Insecta</taxon>
        <taxon>Pterygota</taxon>
        <taxon>Neoptera</taxon>
        <taxon>Endopterygota</taxon>
        <taxon>Lepidoptera</taxon>
        <taxon>Glossata</taxon>
        <taxon>Ditrysia</taxon>
        <taxon>Tortricoidea</taxon>
        <taxon>Tortricidae</taxon>
        <taxon>Tortricinae</taxon>
        <taxon>Choristoneura</taxon>
    </lineage>
</organism>
<dbReference type="Proteomes" id="UP001064048">
    <property type="component" value="Chromosome 10"/>
</dbReference>
<keyword evidence="2" id="KW-1185">Reference proteome</keyword>
<reference evidence="1 2" key="1">
    <citation type="journal article" date="2022" name="Genome Biol. Evol.">
        <title>The Spruce Budworm Genome: Reconstructing the Evolutionary History of Antifreeze Proteins.</title>
        <authorList>
            <person name="Beliveau C."/>
            <person name="Gagne P."/>
            <person name="Picq S."/>
            <person name="Vernygora O."/>
            <person name="Keeling C.I."/>
            <person name="Pinkney K."/>
            <person name="Doucet D."/>
            <person name="Wen F."/>
            <person name="Johnston J.S."/>
            <person name="Maaroufi H."/>
            <person name="Boyle B."/>
            <person name="Laroche J."/>
            <person name="Dewar K."/>
            <person name="Juretic N."/>
            <person name="Blackburn G."/>
            <person name="Nisole A."/>
            <person name="Brunet B."/>
            <person name="Brandao M."/>
            <person name="Lumley L."/>
            <person name="Duan J."/>
            <person name="Quan G."/>
            <person name="Lucarotti C.J."/>
            <person name="Roe A.D."/>
            <person name="Sperling F.A.H."/>
            <person name="Levesque R.C."/>
            <person name="Cusson M."/>
        </authorList>
    </citation>
    <scope>NUCLEOTIDE SEQUENCE [LARGE SCALE GENOMIC DNA]</scope>
    <source>
        <strain evidence="1">Glfc:IPQL:Cfum</strain>
    </source>
</reference>
<accession>A0ACC0JE85</accession>
<proteinExistence type="predicted"/>